<evidence type="ECO:0000256" key="1">
    <source>
        <dbReference type="ARBA" id="ARBA00006347"/>
    </source>
</evidence>
<dbReference type="EMBL" id="MCFG01000039">
    <property type="protein sequence ID" value="ORX85186.1"/>
    <property type="molecule type" value="Genomic_DNA"/>
</dbReference>
<feature type="chain" id="PRO_5012417779" evidence="3">
    <location>
        <begin position="19"/>
        <end position="245"/>
    </location>
</feature>
<dbReference type="AlphaFoldDB" id="A0A1Y1XIJ5"/>
<dbReference type="PROSITE" id="PS51352">
    <property type="entry name" value="THIOREDOXIN_2"/>
    <property type="match status" value="1"/>
</dbReference>
<evidence type="ECO:0000259" key="4">
    <source>
        <dbReference type="PROSITE" id="PS51352"/>
    </source>
</evidence>
<evidence type="ECO:0000313" key="6">
    <source>
        <dbReference type="Proteomes" id="UP000193944"/>
    </source>
</evidence>
<dbReference type="GO" id="GO:0006457">
    <property type="term" value="P:protein folding"/>
    <property type="evidence" value="ECO:0007669"/>
    <property type="project" value="TreeGrafter"/>
</dbReference>
<name>A0A1Y1XIJ5_9FUNG</name>
<keyword evidence="3" id="KW-0732">Signal</keyword>
<evidence type="ECO:0000256" key="3">
    <source>
        <dbReference type="SAM" id="SignalP"/>
    </source>
</evidence>
<comment type="caution">
    <text evidence="5">The sequence shown here is derived from an EMBL/GenBank/DDBJ whole genome shotgun (WGS) entry which is preliminary data.</text>
</comment>
<evidence type="ECO:0000313" key="5">
    <source>
        <dbReference type="EMBL" id="ORX85186.1"/>
    </source>
</evidence>
<comment type="similarity">
    <text evidence="1">Belongs to the protein disulfide isomerase family.</text>
</comment>
<dbReference type="Proteomes" id="UP000193944">
    <property type="component" value="Unassembled WGS sequence"/>
</dbReference>
<dbReference type="GO" id="GO:0034976">
    <property type="term" value="P:response to endoplasmic reticulum stress"/>
    <property type="evidence" value="ECO:0007669"/>
    <property type="project" value="TreeGrafter"/>
</dbReference>
<keyword evidence="6" id="KW-1185">Reference proteome</keyword>
<feature type="signal peptide" evidence="3">
    <location>
        <begin position="1"/>
        <end position="18"/>
    </location>
</feature>
<sequence>MNFKLLSLVSFLICIVSALKDLSNKVDNNVYVATITNYDSLVLDKTKDVFVMFYSPICPFSQKLLPTWEQLAYRYKSQSDDIIFAKFDGSDVDVPESSPWIELEEFPTMVLFKKTNIDKKSYIMYPIEGSRTLANLAKFIEASSTNKNHIDVTQEELDEVDNYDDVTPLDADDEELDADDVKLILDNMDADADDVGYDEKEYIRVGVMDDDKNIVNEKDSKKDDDSIPKTKNDEIPKTAVPKDEL</sequence>
<dbReference type="Gene3D" id="3.40.30.10">
    <property type="entry name" value="Glutaredoxin"/>
    <property type="match status" value="1"/>
</dbReference>
<dbReference type="STRING" id="1754192.A0A1Y1XIJ5"/>
<reference evidence="5 6" key="1">
    <citation type="submission" date="2016-08" db="EMBL/GenBank/DDBJ databases">
        <title>A Parts List for Fungal Cellulosomes Revealed by Comparative Genomics.</title>
        <authorList>
            <consortium name="DOE Joint Genome Institute"/>
            <person name="Haitjema C.H."/>
            <person name="Gilmore S.P."/>
            <person name="Henske J.K."/>
            <person name="Solomon K.V."/>
            <person name="De Groot R."/>
            <person name="Kuo A."/>
            <person name="Mondo S.J."/>
            <person name="Salamov A.A."/>
            <person name="Labutti K."/>
            <person name="Zhao Z."/>
            <person name="Chiniquy J."/>
            <person name="Barry K."/>
            <person name="Brewer H.M."/>
            <person name="Purvine S.O."/>
            <person name="Wright A.T."/>
            <person name="Boxma B."/>
            <person name="Van Alen T."/>
            <person name="Hackstein J.H."/>
            <person name="Baker S.E."/>
            <person name="Grigoriev I.V."/>
            <person name="O'Malley M.A."/>
        </authorList>
    </citation>
    <scope>NUCLEOTIDE SEQUENCE [LARGE SCALE GENOMIC DNA]</scope>
    <source>
        <strain evidence="5 6">S4</strain>
    </source>
</reference>
<feature type="domain" description="Thioredoxin" evidence="4">
    <location>
        <begin position="7"/>
        <end position="145"/>
    </location>
</feature>
<evidence type="ECO:0000256" key="2">
    <source>
        <dbReference type="SAM" id="MobiDB-lite"/>
    </source>
</evidence>
<reference evidence="5 6" key="2">
    <citation type="submission" date="2016-08" db="EMBL/GenBank/DDBJ databases">
        <title>Pervasive Adenine N6-methylation of Active Genes in Fungi.</title>
        <authorList>
            <consortium name="DOE Joint Genome Institute"/>
            <person name="Mondo S.J."/>
            <person name="Dannebaum R.O."/>
            <person name="Kuo R.C."/>
            <person name="Labutti K."/>
            <person name="Haridas S."/>
            <person name="Kuo A."/>
            <person name="Salamov A."/>
            <person name="Ahrendt S.R."/>
            <person name="Lipzen A."/>
            <person name="Sullivan W."/>
            <person name="Andreopoulos W.B."/>
            <person name="Clum A."/>
            <person name="Lindquist E."/>
            <person name="Daum C."/>
            <person name="Ramamoorthy G.K."/>
            <person name="Gryganskyi A."/>
            <person name="Culley D."/>
            <person name="Magnuson J.K."/>
            <person name="James T.Y."/>
            <person name="O'Malley M.A."/>
            <person name="Stajich J.E."/>
            <person name="Spatafora J.W."/>
            <person name="Visel A."/>
            <person name="Grigoriev I.V."/>
        </authorList>
    </citation>
    <scope>NUCLEOTIDE SEQUENCE [LARGE SCALE GENOMIC DNA]</scope>
    <source>
        <strain evidence="5 6">S4</strain>
    </source>
</reference>
<protein>
    <submittedName>
        <fullName evidence="5">Thioredoxin-like protein</fullName>
    </submittedName>
</protein>
<dbReference type="PANTHER" id="PTHR18929">
    <property type="entry name" value="PROTEIN DISULFIDE ISOMERASE"/>
    <property type="match status" value="1"/>
</dbReference>
<organism evidence="5 6">
    <name type="scientific">Anaeromyces robustus</name>
    <dbReference type="NCBI Taxonomy" id="1754192"/>
    <lineage>
        <taxon>Eukaryota</taxon>
        <taxon>Fungi</taxon>
        <taxon>Fungi incertae sedis</taxon>
        <taxon>Chytridiomycota</taxon>
        <taxon>Chytridiomycota incertae sedis</taxon>
        <taxon>Neocallimastigomycetes</taxon>
        <taxon>Neocallimastigales</taxon>
        <taxon>Neocallimastigaceae</taxon>
        <taxon>Anaeromyces</taxon>
    </lineage>
</organism>
<dbReference type="OrthoDB" id="427280at2759"/>
<gene>
    <name evidence="5" type="ORF">BCR32DRAFT_241973</name>
</gene>
<dbReference type="Pfam" id="PF00085">
    <property type="entry name" value="Thioredoxin"/>
    <property type="match status" value="1"/>
</dbReference>
<dbReference type="InterPro" id="IPR036249">
    <property type="entry name" value="Thioredoxin-like_sf"/>
</dbReference>
<dbReference type="GO" id="GO:0003756">
    <property type="term" value="F:protein disulfide isomerase activity"/>
    <property type="evidence" value="ECO:0007669"/>
    <property type="project" value="TreeGrafter"/>
</dbReference>
<dbReference type="SUPFAM" id="SSF52833">
    <property type="entry name" value="Thioredoxin-like"/>
    <property type="match status" value="1"/>
</dbReference>
<feature type="region of interest" description="Disordered" evidence="2">
    <location>
        <begin position="214"/>
        <end position="245"/>
    </location>
</feature>
<dbReference type="InterPro" id="IPR013766">
    <property type="entry name" value="Thioredoxin_domain"/>
</dbReference>
<dbReference type="GO" id="GO:0005783">
    <property type="term" value="C:endoplasmic reticulum"/>
    <property type="evidence" value="ECO:0007669"/>
    <property type="project" value="TreeGrafter"/>
</dbReference>
<accession>A0A1Y1XIJ5</accession>
<proteinExistence type="inferred from homology"/>